<reference evidence="2" key="1">
    <citation type="journal article" date="2023" name="Nat. Plants">
        <title>Single-cell RNA sequencing provides a high-resolution roadmap for understanding the multicellular compartmentation of specialized metabolism.</title>
        <authorList>
            <person name="Sun S."/>
            <person name="Shen X."/>
            <person name="Li Y."/>
            <person name="Li Y."/>
            <person name="Wang S."/>
            <person name="Li R."/>
            <person name="Zhang H."/>
            <person name="Shen G."/>
            <person name="Guo B."/>
            <person name="Wei J."/>
            <person name="Xu J."/>
            <person name="St-Pierre B."/>
            <person name="Chen S."/>
            <person name="Sun C."/>
        </authorList>
    </citation>
    <scope>NUCLEOTIDE SEQUENCE [LARGE SCALE GENOMIC DNA]</scope>
</reference>
<comment type="caution">
    <text evidence="1">The sequence shown here is derived from an EMBL/GenBank/DDBJ whole genome shotgun (WGS) entry which is preliminary data.</text>
</comment>
<proteinExistence type="predicted"/>
<evidence type="ECO:0000313" key="2">
    <source>
        <dbReference type="Proteomes" id="UP001060085"/>
    </source>
</evidence>
<dbReference type="Proteomes" id="UP001060085">
    <property type="component" value="Linkage Group LG02"/>
</dbReference>
<gene>
    <name evidence="1" type="ORF">M9H77_09298</name>
</gene>
<dbReference type="EMBL" id="CM044702">
    <property type="protein sequence ID" value="KAI5678348.1"/>
    <property type="molecule type" value="Genomic_DNA"/>
</dbReference>
<sequence>MWIEKNDRGEITATFFVKGKPIRLNSATVNEFLQQPTGGFKITSCRNMTMNNFEKLKEKKLEYVNRQGGVNEMSLCNRKLGSIMAQFIQCREAKDLTLSNYIMLYHTGRAELIDLRDVFWHNLEMTETHLRRGLPCGLVLKFIIEALGIDHDGEEVVGPTTYFKKKILSGIKWQRERAGIDAETGA</sequence>
<protein>
    <submittedName>
        <fullName evidence="1">Uncharacterized protein</fullName>
    </submittedName>
</protein>
<evidence type="ECO:0000313" key="1">
    <source>
        <dbReference type="EMBL" id="KAI5678348.1"/>
    </source>
</evidence>
<keyword evidence="2" id="KW-1185">Reference proteome</keyword>
<name>A0ACC0C0L7_CATRO</name>
<organism evidence="1 2">
    <name type="scientific">Catharanthus roseus</name>
    <name type="common">Madagascar periwinkle</name>
    <name type="synonym">Vinca rosea</name>
    <dbReference type="NCBI Taxonomy" id="4058"/>
    <lineage>
        <taxon>Eukaryota</taxon>
        <taxon>Viridiplantae</taxon>
        <taxon>Streptophyta</taxon>
        <taxon>Embryophyta</taxon>
        <taxon>Tracheophyta</taxon>
        <taxon>Spermatophyta</taxon>
        <taxon>Magnoliopsida</taxon>
        <taxon>eudicotyledons</taxon>
        <taxon>Gunneridae</taxon>
        <taxon>Pentapetalae</taxon>
        <taxon>asterids</taxon>
        <taxon>lamiids</taxon>
        <taxon>Gentianales</taxon>
        <taxon>Apocynaceae</taxon>
        <taxon>Rauvolfioideae</taxon>
        <taxon>Vinceae</taxon>
        <taxon>Catharanthinae</taxon>
        <taxon>Catharanthus</taxon>
    </lineage>
</organism>
<accession>A0ACC0C0L7</accession>